<evidence type="ECO:0000259" key="12">
    <source>
        <dbReference type="Pfam" id="PF01435"/>
    </source>
</evidence>
<reference evidence="13" key="1">
    <citation type="submission" date="2022-05" db="EMBL/GenBank/DDBJ databases">
        <title>Schlegelella sp. nov., isolated from mangrove soil.</title>
        <authorList>
            <person name="Liu Y."/>
            <person name="Ge X."/>
            <person name="Liu W."/>
        </authorList>
    </citation>
    <scope>NUCLEOTIDE SEQUENCE</scope>
    <source>
        <strain evidence="13">S2-27</strain>
    </source>
</reference>
<proteinExistence type="predicted"/>
<protein>
    <submittedName>
        <fullName evidence="13">M48 family metalloprotease</fullName>
        <ecNumber evidence="13">3.4.24.-</ecNumber>
    </submittedName>
</protein>
<evidence type="ECO:0000256" key="6">
    <source>
        <dbReference type="ARBA" id="ARBA00022801"/>
    </source>
</evidence>
<keyword evidence="2" id="KW-1003">Cell membrane</keyword>
<evidence type="ECO:0000256" key="8">
    <source>
        <dbReference type="ARBA" id="ARBA00022989"/>
    </source>
</evidence>
<feature type="transmembrane region" description="Helical" evidence="11">
    <location>
        <begin position="188"/>
        <end position="206"/>
    </location>
</feature>
<evidence type="ECO:0000256" key="11">
    <source>
        <dbReference type="SAM" id="Phobius"/>
    </source>
</evidence>
<dbReference type="EMBL" id="JAMKFE010000003">
    <property type="protein sequence ID" value="MCM5679300.1"/>
    <property type="molecule type" value="Genomic_DNA"/>
</dbReference>
<sequence>MAMRFRDHQDAARTATRRLLLLFVGVLLLLVLAVNGVLALIYRLSFPWTIDYPNLFFETNTALVLLFVLGGSWFEMLRLREGGVHVARLAGGRGICEPHGKPQDLYEKRLVNIVDEVAIACNVKPPQVFVLPREDAINAFAAGWDLDDAVVAVTRGALEKLTRDELQGVVAHEFSHLVHGDTRLNMRLIGLVWGLQMLYNFGHSLVEPDEDGRHHPGFLFGLGLMAVGSLGWIAGRLLKAAVSRQREFLADASAVKFTRSMTGIGGALRKIADQAWRRQDAWHNAHAESLSHLFFVSRLRWARFATHPPLGERIQRIYGHTMGPLPARALPAEDDDSPDTEPMGGAMAFASGVPGGPSAAMTPDAEALRHDALQQPALDGPAAREREAIARIRRWQGPGERKAAVLALLMSPANPREQKAWETETDGIVVANAVRADVADLTHAARLPVLELLWRRTARTPMPERRSMVEAARRMMGADGHVSPLDRLLWLAMRHVLSGTKTDQPAATGRNDIGSLSQEVAALTAFLARIVEARSTEGPRADQEPLWYRAVMRALLGDRAVPAWRAPDANALVAALRGVAALSSMQRPVLLRTWVEAALQLAPDGQLGHGAADAFRLVALLLDTPSPKALADQYIEIGEP</sequence>
<dbReference type="Gene3D" id="3.30.2010.10">
    <property type="entry name" value="Metalloproteases ('zincins'), catalytic domain"/>
    <property type="match status" value="1"/>
</dbReference>
<evidence type="ECO:0000256" key="9">
    <source>
        <dbReference type="ARBA" id="ARBA00023049"/>
    </source>
</evidence>
<dbReference type="Pfam" id="PF01435">
    <property type="entry name" value="Peptidase_M48"/>
    <property type="match status" value="1"/>
</dbReference>
<dbReference type="Proteomes" id="UP001165541">
    <property type="component" value="Unassembled WGS sequence"/>
</dbReference>
<evidence type="ECO:0000256" key="4">
    <source>
        <dbReference type="ARBA" id="ARBA00022692"/>
    </source>
</evidence>
<dbReference type="PANTHER" id="PTHR43221">
    <property type="entry name" value="PROTEASE HTPX"/>
    <property type="match status" value="1"/>
</dbReference>
<dbReference type="EC" id="3.4.24.-" evidence="13"/>
<evidence type="ECO:0000256" key="1">
    <source>
        <dbReference type="ARBA" id="ARBA00001947"/>
    </source>
</evidence>
<dbReference type="InterPro" id="IPR050083">
    <property type="entry name" value="HtpX_protease"/>
</dbReference>
<dbReference type="PANTHER" id="PTHR43221:SF2">
    <property type="entry name" value="PROTEASE HTPX HOMOLOG"/>
    <property type="match status" value="1"/>
</dbReference>
<keyword evidence="5" id="KW-0479">Metal-binding</keyword>
<keyword evidence="10 11" id="KW-0472">Membrane</keyword>
<evidence type="ECO:0000256" key="2">
    <source>
        <dbReference type="ARBA" id="ARBA00022475"/>
    </source>
</evidence>
<keyword evidence="7" id="KW-0862">Zinc</keyword>
<gene>
    <name evidence="13" type="ORF">M8A51_07115</name>
</gene>
<comment type="cofactor">
    <cofactor evidence="1">
        <name>Zn(2+)</name>
        <dbReference type="ChEBI" id="CHEBI:29105"/>
    </cofactor>
</comment>
<dbReference type="RefSeq" id="WP_251777494.1">
    <property type="nucleotide sequence ID" value="NZ_JAMKFE010000003.1"/>
</dbReference>
<evidence type="ECO:0000256" key="3">
    <source>
        <dbReference type="ARBA" id="ARBA00022670"/>
    </source>
</evidence>
<feature type="domain" description="Peptidase M48" evidence="12">
    <location>
        <begin position="107"/>
        <end position="317"/>
    </location>
</feature>
<keyword evidence="14" id="KW-1185">Reference proteome</keyword>
<keyword evidence="8 11" id="KW-1133">Transmembrane helix</keyword>
<evidence type="ECO:0000256" key="5">
    <source>
        <dbReference type="ARBA" id="ARBA00022723"/>
    </source>
</evidence>
<keyword evidence="9 13" id="KW-0482">Metalloprotease</keyword>
<feature type="transmembrane region" description="Helical" evidence="11">
    <location>
        <begin position="218"/>
        <end position="238"/>
    </location>
</feature>
<comment type="caution">
    <text evidence="13">The sequence shown here is derived from an EMBL/GenBank/DDBJ whole genome shotgun (WGS) entry which is preliminary data.</text>
</comment>
<accession>A0ABT0YKN2</accession>
<keyword evidence="6 13" id="KW-0378">Hydrolase</keyword>
<evidence type="ECO:0000256" key="10">
    <source>
        <dbReference type="ARBA" id="ARBA00023136"/>
    </source>
</evidence>
<name>A0ABT0YKN2_9BURK</name>
<feature type="transmembrane region" description="Helical" evidence="11">
    <location>
        <begin position="55"/>
        <end position="74"/>
    </location>
</feature>
<keyword evidence="4 11" id="KW-0812">Transmembrane</keyword>
<evidence type="ECO:0000313" key="14">
    <source>
        <dbReference type="Proteomes" id="UP001165541"/>
    </source>
</evidence>
<dbReference type="InterPro" id="IPR001915">
    <property type="entry name" value="Peptidase_M48"/>
</dbReference>
<organism evidence="13 14">
    <name type="scientific">Caldimonas mangrovi</name>
    <dbReference type="NCBI Taxonomy" id="2944811"/>
    <lineage>
        <taxon>Bacteria</taxon>
        <taxon>Pseudomonadati</taxon>
        <taxon>Pseudomonadota</taxon>
        <taxon>Betaproteobacteria</taxon>
        <taxon>Burkholderiales</taxon>
        <taxon>Sphaerotilaceae</taxon>
        <taxon>Caldimonas</taxon>
    </lineage>
</organism>
<evidence type="ECO:0000313" key="13">
    <source>
        <dbReference type="EMBL" id="MCM5679300.1"/>
    </source>
</evidence>
<dbReference type="GO" id="GO:0008237">
    <property type="term" value="F:metallopeptidase activity"/>
    <property type="evidence" value="ECO:0007669"/>
    <property type="project" value="UniProtKB-KW"/>
</dbReference>
<evidence type="ECO:0000256" key="7">
    <source>
        <dbReference type="ARBA" id="ARBA00022833"/>
    </source>
</evidence>
<keyword evidence="3" id="KW-0645">Protease</keyword>